<dbReference type="OrthoDB" id="3682306at2759"/>
<dbReference type="EMBL" id="QGDH01000139">
    <property type="protein sequence ID" value="RAR05167.1"/>
    <property type="molecule type" value="Genomic_DNA"/>
</dbReference>
<sequence>MSSTSAADSIKATEILKNLILVVTSSFNMGTICIQEIEYCAQAIVYIKPNSLAEWKLLAEGETGMSTQKAMESLYRKMQAEADEITSKMGVDMIYDGVKVRDPNAGRDI</sequence>
<organism evidence="1 2">
    <name type="scientific">Stemphylium lycopersici</name>
    <name type="common">Tomato gray leaf spot disease fungus</name>
    <name type="synonym">Thyrospora lycopersici</name>
    <dbReference type="NCBI Taxonomy" id="183478"/>
    <lineage>
        <taxon>Eukaryota</taxon>
        <taxon>Fungi</taxon>
        <taxon>Dikarya</taxon>
        <taxon>Ascomycota</taxon>
        <taxon>Pezizomycotina</taxon>
        <taxon>Dothideomycetes</taxon>
        <taxon>Pleosporomycetidae</taxon>
        <taxon>Pleosporales</taxon>
        <taxon>Pleosporineae</taxon>
        <taxon>Pleosporaceae</taxon>
        <taxon>Stemphylium</taxon>
    </lineage>
</organism>
<comment type="caution">
    <text evidence="1">The sequence shown here is derived from an EMBL/GenBank/DDBJ whole genome shotgun (WGS) entry which is preliminary data.</text>
</comment>
<dbReference type="Proteomes" id="UP000249619">
    <property type="component" value="Unassembled WGS sequence"/>
</dbReference>
<dbReference type="AlphaFoldDB" id="A0A364MVU6"/>
<protein>
    <submittedName>
        <fullName evidence="1">Uncharacterized protein</fullName>
    </submittedName>
</protein>
<keyword evidence="2" id="KW-1185">Reference proteome</keyword>
<reference evidence="2" key="1">
    <citation type="submission" date="2018-05" db="EMBL/GenBank/DDBJ databases">
        <title>Draft genome sequence of Stemphylium lycopersici strain CIDEFI 213.</title>
        <authorList>
            <person name="Medina R."/>
            <person name="Franco M.E.E."/>
            <person name="Lucentini C.G."/>
            <person name="Saparrat M.C.N."/>
            <person name="Balatti P.A."/>
        </authorList>
    </citation>
    <scope>NUCLEOTIDE SEQUENCE [LARGE SCALE GENOMIC DNA]</scope>
    <source>
        <strain evidence="2">CIDEFI 213</strain>
    </source>
</reference>
<evidence type="ECO:0000313" key="1">
    <source>
        <dbReference type="EMBL" id="RAR05167.1"/>
    </source>
</evidence>
<gene>
    <name evidence="1" type="ORF">DDE83_007529</name>
</gene>
<accession>A0A364MVU6</accession>
<proteinExistence type="predicted"/>
<evidence type="ECO:0000313" key="2">
    <source>
        <dbReference type="Proteomes" id="UP000249619"/>
    </source>
</evidence>
<name>A0A364MVU6_STELY</name>